<keyword evidence="2" id="KW-0472">Membrane</keyword>
<evidence type="ECO:0000313" key="4">
    <source>
        <dbReference type="Proteomes" id="UP000007431"/>
    </source>
</evidence>
<keyword evidence="2" id="KW-0812">Transmembrane</keyword>
<evidence type="ECO:0000256" key="1">
    <source>
        <dbReference type="SAM" id="MobiDB-lite"/>
    </source>
</evidence>
<accession>D8QA07</accession>
<feature type="transmembrane region" description="Helical" evidence="2">
    <location>
        <begin position="97"/>
        <end position="117"/>
    </location>
</feature>
<feature type="transmembrane region" description="Helical" evidence="2">
    <location>
        <begin position="56"/>
        <end position="77"/>
    </location>
</feature>
<feature type="transmembrane region" description="Helical" evidence="2">
    <location>
        <begin position="212"/>
        <end position="237"/>
    </location>
</feature>
<protein>
    <submittedName>
        <fullName evidence="3">Uncharacterized protein</fullName>
    </submittedName>
</protein>
<organism evidence="4">
    <name type="scientific">Schizophyllum commune (strain H4-8 / FGSC 9210)</name>
    <name type="common">Split gill fungus</name>
    <dbReference type="NCBI Taxonomy" id="578458"/>
    <lineage>
        <taxon>Eukaryota</taxon>
        <taxon>Fungi</taxon>
        <taxon>Dikarya</taxon>
        <taxon>Basidiomycota</taxon>
        <taxon>Agaricomycotina</taxon>
        <taxon>Agaricomycetes</taxon>
        <taxon>Agaricomycetidae</taxon>
        <taxon>Agaricales</taxon>
        <taxon>Schizophyllaceae</taxon>
        <taxon>Schizophyllum</taxon>
    </lineage>
</organism>
<name>D8QA07_SCHCM</name>
<keyword evidence="2" id="KW-1133">Transmembrane helix</keyword>
<feature type="region of interest" description="Disordered" evidence="1">
    <location>
        <begin position="295"/>
        <end position="398"/>
    </location>
</feature>
<feature type="transmembrane region" description="Helical" evidence="2">
    <location>
        <begin position="129"/>
        <end position="152"/>
    </location>
</feature>
<evidence type="ECO:0000256" key="2">
    <source>
        <dbReference type="SAM" id="Phobius"/>
    </source>
</evidence>
<proteinExistence type="predicted"/>
<dbReference type="AlphaFoldDB" id="D8QA07"/>
<feature type="transmembrane region" description="Helical" evidence="2">
    <location>
        <begin position="172"/>
        <end position="191"/>
    </location>
</feature>
<feature type="compositionally biased region" description="Basic and acidic residues" evidence="1">
    <location>
        <begin position="340"/>
        <end position="367"/>
    </location>
</feature>
<dbReference type="VEuPathDB" id="FungiDB:SCHCODRAFT_02702813"/>
<dbReference type="EMBL" id="GL377308">
    <property type="protein sequence ID" value="EFI95320.1"/>
    <property type="molecule type" value="Genomic_DNA"/>
</dbReference>
<reference evidence="3 4" key="1">
    <citation type="journal article" date="2010" name="Nat. Biotechnol.">
        <title>Genome sequence of the model mushroom Schizophyllum commune.</title>
        <authorList>
            <person name="Ohm R.A."/>
            <person name="de Jong J.F."/>
            <person name="Lugones L.G."/>
            <person name="Aerts A."/>
            <person name="Kothe E."/>
            <person name="Stajich J.E."/>
            <person name="de Vries R.P."/>
            <person name="Record E."/>
            <person name="Levasseur A."/>
            <person name="Baker S.E."/>
            <person name="Bartholomew K.A."/>
            <person name="Coutinho P.M."/>
            <person name="Erdmann S."/>
            <person name="Fowler T.J."/>
            <person name="Gathman A.C."/>
            <person name="Lombard V."/>
            <person name="Henrissat B."/>
            <person name="Knabe N."/>
            <person name="Kuees U."/>
            <person name="Lilly W.W."/>
            <person name="Lindquist E."/>
            <person name="Lucas S."/>
            <person name="Magnuson J.K."/>
            <person name="Piumi F."/>
            <person name="Raudaskoski M."/>
            <person name="Salamov A."/>
            <person name="Schmutz J."/>
            <person name="Schwarze F.W.M.R."/>
            <person name="vanKuyk P.A."/>
            <person name="Horton J.S."/>
            <person name="Grigoriev I.V."/>
            <person name="Woesten H.A.B."/>
        </authorList>
    </citation>
    <scope>NUCLEOTIDE SEQUENCE [LARGE SCALE GENOMIC DNA]</scope>
    <source>
        <strain evidence="4">H4-8 / FGSC 9210</strain>
    </source>
</reference>
<sequence>MEVYRPLGAYDLQVLEYIVTLVAADFVLYGVQMALSMAAIAILLRRHGQSRFTLAAIMGLFLASTASTVTNMIFYLIQLPTNIGTSERPIEELLFHLKIMLSVTVGFNYVISDAVLVWRAWCLWSENRLIKVILSVCMGGSVGTTAWCTWGAWPGVITLYEATKTAPLLTMWIPLLATNVAATILIGMKVWHYRREIRGRLGHFMQRSQAEIVLLLLLESGVTYILFWIVVCILWIFTTKRPFSGEYTFAGVIHHIAGIYPTCVVFAAIRGTTDSLLSAQVSQAMRFAGPHEMRDGSTALDALPGHSISPPDVGPEDSYAHNIAGSFGTSGGQFDAASSEGRRPASSDGHHPTSGEDRPGLSEDRQQLSKGCPASATSGGRPNSSNTIVEVERESTTM</sequence>
<feature type="transmembrane region" description="Helical" evidence="2">
    <location>
        <begin position="17"/>
        <end position="44"/>
    </location>
</feature>
<gene>
    <name evidence="3" type="ORF">SCHCODRAFT_110763</name>
</gene>
<feature type="transmembrane region" description="Helical" evidence="2">
    <location>
        <begin position="249"/>
        <end position="269"/>
    </location>
</feature>
<dbReference type="OMA" id="WPEICAT"/>
<feature type="non-terminal residue" evidence="3">
    <location>
        <position position="398"/>
    </location>
</feature>
<dbReference type="Proteomes" id="UP000007431">
    <property type="component" value="Unassembled WGS sequence"/>
</dbReference>
<feature type="compositionally biased region" description="Polar residues" evidence="1">
    <location>
        <begin position="375"/>
        <end position="388"/>
    </location>
</feature>
<evidence type="ECO:0000313" key="3">
    <source>
        <dbReference type="EMBL" id="EFI95320.1"/>
    </source>
</evidence>
<dbReference type="InParanoid" id="D8QA07"/>
<dbReference type="HOGENOM" id="CLU_044614_9_0_1"/>
<keyword evidence="4" id="KW-1185">Reference proteome</keyword>